<proteinExistence type="predicted"/>
<dbReference type="InterPro" id="IPR025579">
    <property type="entry name" value="DUF4357"/>
</dbReference>
<dbReference type="AlphaFoldDB" id="A0A844G497"/>
<dbReference type="Proteomes" id="UP000435649">
    <property type="component" value="Unassembled WGS sequence"/>
</dbReference>
<dbReference type="Pfam" id="PF14267">
    <property type="entry name" value="DUF4357"/>
    <property type="match status" value="1"/>
</dbReference>
<dbReference type="EMBL" id="VUNS01000012">
    <property type="protein sequence ID" value="MST97742.1"/>
    <property type="molecule type" value="Genomic_DNA"/>
</dbReference>
<reference evidence="2 3" key="1">
    <citation type="submission" date="2019-08" db="EMBL/GenBank/DDBJ databases">
        <title>In-depth cultivation of the pig gut microbiome towards novel bacterial diversity and tailored functional studies.</title>
        <authorList>
            <person name="Wylensek D."/>
            <person name="Hitch T.C.A."/>
            <person name="Clavel T."/>
        </authorList>
    </citation>
    <scope>NUCLEOTIDE SEQUENCE [LARGE SCALE GENOMIC DNA]</scope>
    <source>
        <strain evidence="2 3">BBE-744-WT-12</strain>
    </source>
</reference>
<evidence type="ECO:0000313" key="3">
    <source>
        <dbReference type="Proteomes" id="UP000435649"/>
    </source>
</evidence>
<sequence length="493" mass="57751">MKQEELNEIRSLISNVEYISYQHGIYPALFRLVLQCMCRAPFASYSTIIEFIKMIRLLAEADKDYNLLLKASILTGQFPDYRLYKHKKQKKLKKAKDSARIQQELEEFKKRLNCPDARVASNMLIIPVDTRWVNRMDTNFHFAKRYAEKRADYHIFWKHLSSWQKKIAEKYSPEHFDNSGDYVLYRDQVRCKVVNRREEEIQERLALNPNDWDISSNISVYSDSIATISSKHYHDFNIESTKNKNPYDTDSEAEAIFSSGFVIYDHPETEEFKFISIYQNHLFSKTDKIVPVKKALESYFIATHNGRQPNNLELSALCQRYYRFIRKSYMSEDMCHDENLIDNREMKTVCLDTMYLLGCKNVFYLYHGKKKEGNSATLIWNIKKNCCYLMKGSKLANTVDAIEDWAISNFIQKKLREKRLRKSADGCYRVLKTTEVHSPSLAAWLVCGYKRNGLSCWKNSQGKTLRDFLKSRNVGSASKLNSKSGLVSLDTQE</sequence>
<evidence type="ECO:0000313" key="2">
    <source>
        <dbReference type="EMBL" id="MST97742.1"/>
    </source>
</evidence>
<feature type="domain" description="DUF4357" evidence="1">
    <location>
        <begin position="413"/>
        <end position="465"/>
    </location>
</feature>
<protein>
    <submittedName>
        <fullName evidence="2">DUF4357 domain-containing protein</fullName>
    </submittedName>
</protein>
<dbReference type="RefSeq" id="WP_154418816.1">
    <property type="nucleotide sequence ID" value="NZ_VUNS01000012.1"/>
</dbReference>
<accession>A0A844G497</accession>
<organism evidence="2 3">
    <name type="scientific">Victivallis lenta</name>
    <dbReference type="NCBI Taxonomy" id="2606640"/>
    <lineage>
        <taxon>Bacteria</taxon>
        <taxon>Pseudomonadati</taxon>
        <taxon>Lentisphaerota</taxon>
        <taxon>Lentisphaeria</taxon>
        <taxon>Victivallales</taxon>
        <taxon>Victivallaceae</taxon>
        <taxon>Victivallis</taxon>
    </lineage>
</organism>
<keyword evidence="3" id="KW-1185">Reference proteome</keyword>
<name>A0A844G497_9BACT</name>
<comment type="caution">
    <text evidence="2">The sequence shown here is derived from an EMBL/GenBank/DDBJ whole genome shotgun (WGS) entry which is preliminary data.</text>
</comment>
<evidence type="ECO:0000259" key="1">
    <source>
        <dbReference type="Pfam" id="PF14267"/>
    </source>
</evidence>
<gene>
    <name evidence="2" type="ORF">FYJ85_11900</name>
</gene>